<keyword evidence="2" id="KW-1015">Disulfide bond</keyword>
<comment type="caution">
    <text evidence="3">Lacks conserved residue(s) required for the propagation of feature annotation.</text>
</comment>
<evidence type="ECO:0000259" key="4">
    <source>
        <dbReference type="PROSITE" id="PS01180"/>
    </source>
</evidence>
<dbReference type="Gene3D" id="2.60.120.290">
    <property type="entry name" value="Spermadhesin, CUB domain"/>
    <property type="match status" value="1"/>
</dbReference>
<name>A0ABN7SVH5_OIKDI</name>
<evidence type="ECO:0000313" key="6">
    <source>
        <dbReference type="Proteomes" id="UP001158576"/>
    </source>
</evidence>
<dbReference type="InterPro" id="IPR000859">
    <property type="entry name" value="CUB_dom"/>
</dbReference>
<accession>A0ABN7SVH5</accession>
<reference evidence="5 6" key="1">
    <citation type="submission" date="2021-04" db="EMBL/GenBank/DDBJ databases">
        <authorList>
            <person name="Bliznina A."/>
        </authorList>
    </citation>
    <scope>NUCLEOTIDE SEQUENCE [LARGE SCALE GENOMIC DNA]</scope>
</reference>
<dbReference type="PANTHER" id="PTHR24251">
    <property type="entry name" value="OVOCHYMASE-RELATED"/>
    <property type="match status" value="1"/>
</dbReference>
<dbReference type="PANTHER" id="PTHR24251:SF30">
    <property type="entry name" value="MEMBRANE FRIZZLED-RELATED PROTEIN"/>
    <property type="match status" value="1"/>
</dbReference>
<dbReference type="Proteomes" id="UP001158576">
    <property type="component" value="Chromosome 1"/>
</dbReference>
<proteinExistence type="predicted"/>
<feature type="domain" description="CUB" evidence="4">
    <location>
        <begin position="18"/>
        <end position="149"/>
    </location>
</feature>
<dbReference type="SUPFAM" id="SSF49854">
    <property type="entry name" value="Spermadhesin, CUB domain"/>
    <property type="match status" value="1"/>
</dbReference>
<evidence type="ECO:0000256" key="3">
    <source>
        <dbReference type="PROSITE-ProRule" id="PRU00059"/>
    </source>
</evidence>
<keyword evidence="1" id="KW-0677">Repeat</keyword>
<organism evidence="5 6">
    <name type="scientific">Oikopleura dioica</name>
    <name type="common">Tunicate</name>
    <dbReference type="NCBI Taxonomy" id="34765"/>
    <lineage>
        <taxon>Eukaryota</taxon>
        <taxon>Metazoa</taxon>
        <taxon>Chordata</taxon>
        <taxon>Tunicata</taxon>
        <taxon>Appendicularia</taxon>
        <taxon>Copelata</taxon>
        <taxon>Oikopleuridae</taxon>
        <taxon>Oikopleura</taxon>
    </lineage>
</organism>
<keyword evidence="6" id="KW-1185">Reference proteome</keyword>
<evidence type="ECO:0000313" key="5">
    <source>
        <dbReference type="EMBL" id="CAG5108192.1"/>
    </source>
</evidence>
<protein>
    <submittedName>
        <fullName evidence="5">Oidioi.mRNA.OKI2018_I69.chr1.g3677.t1.cds</fullName>
    </submittedName>
</protein>
<gene>
    <name evidence="5" type="ORF">OKIOD_LOCUS12442</name>
</gene>
<dbReference type="EMBL" id="OU015566">
    <property type="protein sequence ID" value="CAG5108192.1"/>
    <property type="molecule type" value="Genomic_DNA"/>
</dbReference>
<dbReference type="CDD" id="cd00041">
    <property type="entry name" value="CUB"/>
    <property type="match status" value="1"/>
</dbReference>
<evidence type="ECO:0000256" key="2">
    <source>
        <dbReference type="ARBA" id="ARBA00023157"/>
    </source>
</evidence>
<evidence type="ECO:0000256" key="1">
    <source>
        <dbReference type="ARBA" id="ARBA00022737"/>
    </source>
</evidence>
<dbReference type="InterPro" id="IPR035914">
    <property type="entry name" value="Sperma_CUB_dom_sf"/>
</dbReference>
<dbReference type="PROSITE" id="PS01180">
    <property type="entry name" value="CUB"/>
    <property type="match status" value="1"/>
</dbReference>
<sequence length="532" mass="60385">MKLSIFLVAYQSGEAISCGDLYDGTETVEITSPGFPGPYPRSDGWEDITCIWAIENKCNLGYEIIPHHFDVAYHWGCRRDKLDIWTYDSTGENETSTFCNRDQNGNIAKNGPLDYTYIVESGDVYLRLTSDWRNKGLTNTGFRLEVRPIRDPFCNPFVTAQPGSCLASEKHPRIAYWETSDIFEKAVPYSEYDILTYEFFPADIISTGDDLRKECLDRCVDSAGCFKVKLNPESEESKCELRGHNLTPEEGLTFAINGKTCDTLPQQAWEDRAGVFTFSCLFSNIENVEQWLEYLISQNGAYTSWNTFLTEEGVVKSSKWTFGINKDKTSPDGTWYAFRANVYFRTFVTGFKSALEKDLYISLAEAATEEFIENLQIGDAEVLETTDPIIEVELLKEGIDPPKNAFGFVFNRMEEFMASAVENTKKNANKKMKMIKNRFSWFTDYSDSPCQQYAGDEPDAGIDYVPATLDVNDQCASVASFHPALVGYFENFVCLDRVDPKARNMRRTAVKLGLAKKFFNRVLKKMSCPQSV</sequence>
<dbReference type="Pfam" id="PF00431">
    <property type="entry name" value="CUB"/>
    <property type="match status" value="1"/>
</dbReference>